<dbReference type="Pfam" id="PF02604">
    <property type="entry name" value="PhdYeFM_antitox"/>
    <property type="match status" value="1"/>
</dbReference>
<dbReference type="Proteomes" id="UP000249915">
    <property type="component" value="Unassembled WGS sequence"/>
</dbReference>
<dbReference type="NCBIfam" id="TIGR01552">
    <property type="entry name" value="phd_fam"/>
    <property type="match status" value="1"/>
</dbReference>
<gene>
    <name evidence="3" type="ORF">BAY60_11930</name>
</gene>
<name>A0A2V4AYS8_9PSEU</name>
<comment type="caution">
    <text evidence="3">The sequence shown here is derived from an EMBL/GenBank/DDBJ whole genome shotgun (WGS) entry which is preliminary data.</text>
</comment>
<evidence type="ECO:0000256" key="2">
    <source>
        <dbReference type="RuleBase" id="RU362080"/>
    </source>
</evidence>
<evidence type="ECO:0000313" key="3">
    <source>
        <dbReference type="EMBL" id="PXY27171.1"/>
    </source>
</evidence>
<dbReference type="InterPro" id="IPR036165">
    <property type="entry name" value="YefM-like_sf"/>
</dbReference>
<dbReference type="InterPro" id="IPR006442">
    <property type="entry name" value="Antitoxin_Phd/YefM"/>
</dbReference>
<dbReference type="InterPro" id="IPR051416">
    <property type="entry name" value="phD-YefM_TA_antitoxins"/>
</dbReference>
<proteinExistence type="inferred from homology"/>
<comment type="similarity">
    <text evidence="1 2">Belongs to the phD/YefM antitoxin family.</text>
</comment>
<evidence type="ECO:0000313" key="4">
    <source>
        <dbReference type="Proteomes" id="UP000249915"/>
    </source>
</evidence>
<accession>A0A2V4AYS8</accession>
<organism evidence="3 4">
    <name type="scientific">Prauserella muralis</name>
    <dbReference type="NCBI Taxonomy" id="588067"/>
    <lineage>
        <taxon>Bacteria</taxon>
        <taxon>Bacillati</taxon>
        <taxon>Actinomycetota</taxon>
        <taxon>Actinomycetes</taxon>
        <taxon>Pseudonocardiales</taxon>
        <taxon>Pseudonocardiaceae</taxon>
        <taxon>Prauserella</taxon>
    </lineage>
</organism>
<dbReference type="GO" id="GO:0097351">
    <property type="term" value="F:toxin sequestering activity"/>
    <property type="evidence" value="ECO:0007669"/>
    <property type="project" value="TreeGrafter"/>
</dbReference>
<dbReference type="EMBL" id="MASW01000002">
    <property type="protein sequence ID" value="PXY27171.1"/>
    <property type="molecule type" value="Genomic_DNA"/>
</dbReference>
<dbReference type="OrthoDB" id="557859at2"/>
<dbReference type="PANTHER" id="PTHR35377:SF5">
    <property type="entry name" value="ANTITOXIN VAPB46"/>
    <property type="match status" value="1"/>
</dbReference>
<dbReference type="AlphaFoldDB" id="A0A2V4AYS8"/>
<dbReference type="RefSeq" id="WP_112281174.1">
    <property type="nucleotide sequence ID" value="NZ_MASW01000002.1"/>
</dbReference>
<comment type="function">
    <text evidence="2">Antitoxin component of a type II toxin-antitoxin (TA) system.</text>
</comment>
<dbReference type="SUPFAM" id="SSF143120">
    <property type="entry name" value="YefM-like"/>
    <property type="match status" value="1"/>
</dbReference>
<dbReference type="PANTHER" id="PTHR35377">
    <property type="entry name" value="ANTITOXIN VAPB49-RELATED-RELATED"/>
    <property type="match status" value="1"/>
</dbReference>
<dbReference type="Gene3D" id="3.40.1620.10">
    <property type="entry name" value="YefM-like domain"/>
    <property type="match status" value="1"/>
</dbReference>
<sequence>MKSIGIRDLRQNASVYLRRVAAGESFTVTDRGAPVAELRPTGESGVIADMLARVELPGAVRQAAT</sequence>
<keyword evidence="4" id="KW-1185">Reference proteome</keyword>
<protein>
    <recommendedName>
        <fullName evidence="2">Antitoxin</fullName>
    </recommendedName>
</protein>
<evidence type="ECO:0000256" key="1">
    <source>
        <dbReference type="ARBA" id="ARBA00009981"/>
    </source>
</evidence>
<reference evidence="3 4" key="1">
    <citation type="submission" date="2016-07" db="EMBL/GenBank/DDBJ databases">
        <title>Draft genome sequence of Prauserella muralis DSM 45305, isolated from a mould-covered wall in an indoor environment.</title>
        <authorList>
            <person name="Ruckert C."/>
            <person name="Albersmeier A."/>
            <person name="Jiang C.-L."/>
            <person name="Jiang Y."/>
            <person name="Kalinowski J."/>
            <person name="Schneider O."/>
            <person name="Winkler A."/>
            <person name="Zotchev S.B."/>
        </authorList>
    </citation>
    <scope>NUCLEOTIDE SEQUENCE [LARGE SCALE GENOMIC DNA]</scope>
    <source>
        <strain evidence="3 4">DSM 45305</strain>
    </source>
</reference>